<comment type="subcellular location">
    <subcellularLocation>
        <location evidence="1">Membrane</location>
        <topology evidence="1">Multi-pass membrane protein</topology>
    </subcellularLocation>
</comment>
<evidence type="ECO:0000256" key="1">
    <source>
        <dbReference type="ARBA" id="ARBA00004141"/>
    </source>
</evidence>
<protein>
    <submittedName>
        <fullName evidence="6">Nitrate/nitrite-specific signal transduction histidine kinase</fullName>
    </submittedName>
</protein>
<dbReference type="Pfam" id="PF13675">
    <property type="entry name" value="PilJ"/>
    <property type="match status" value="2"/>
</dbReference>
<feature type="domain" description="NarX-like N-terminal" evidence="5">
    <location>
        <begin position="23"/>
        <end position="100"/>
    </location>
</feature>
<keyword evidence="7" id="KW-1185">Reference proteome</keyword>
<evidence type="ECO:0000259" key="5">
    <source>
        <dbReference type="Pfam" id="PF13675"/>
    </source>
</evidence>
<reference evidence="6 7" key="1">
    <citation type="submission" date="2023-07" db="EMBL/GenBank/DDBJ databases">
        <title>Sorghum-associated microbial communities from plants grown in Nebraska, USA.</title>
        <authorList>
            <person name="Schachtman D."/>
        </authorList>
    </citation>
    <scope>NUCLEOTIDE SEQUENCE [LARGE SCALE GENOMIC DNA]</scope>
    <source>
        <strain evidence="6 7">DS1781</strain>
    </source>
</reference>
<evidence type="ECO:0000313" key="7">
    <source>
        <dbReference type="Proteomes" id="UP001184230"/>
    </source>
</evidence>
<evidence type="ECO:0000256" key="4">
    <source>
        <dbReference type="ARBA" id="ARBA00023136"/>
    </source>
</evidence>
<keyword evidence="6" id="KW-0808">Transferase</keyword>
<evidence type="ECO:0000256" key="3">
    <source>
        <dbReference type="ARBA" id="ARBA00022989"/>
    </source>
</evidence>
<dbReference type="InterPro" id="IPR029095">
    <property type="entry name" value="NarX-like_N"/>
</dbReference>
<dbReference type="EMBL" id="JAVDRF010000021">
    <property type="protein sequence ID" value="MDR6539683.1"/>
    <property type="molecule type" value="Genomic_DNA"/>
</dbReference>
<keyword evidence="2" id="KW-0812">Transmembrane</keyword>
<keyword evidence="6" id="KW-0418">Kinase</keyword>
<proteinExistence type="predicted"/>
<keyword evidence="3" id="KW-1133">Transmembrane helix</keyword>
<comment type="caution">
    <text evidence="6">The sequence shown here is derived from an EMBL/GenBank/DDBJ whole genome shotgun (WGS) entry which is preliminary data.</text>
</comment>
<dbReference type="Proteomes" id="UP001184230">
    <property type="component" value="Unassembled WGS sequence"/>
</dbReference>
<feature type="domain" description="NarX-like N-terminal" evidence="5">
    <location>
        <begin position="146"/>
        <end position="225"/>
    </location>
</feature>
<dbReference type="RefSeq" id="WP_309907589.1">
    <property type="nucleotide sequence ID" value="NZ_JAVDRF010000021.1"/>
</dbReference>
<accession>A0ABU1NMW6</accession>
<evidence type="ECO:0000313" key="6">
    <source>
        <dbReference type="EMBL" id="MDR6539683.1"/>
    </source>
</evidence>
<keyword evidence="4" id="KW-0472">Membrane</keyword>
<sequence>MQRRTAIGWIGGFALPAVGNTFAQVSDLNEAINKAGRQRMLSQRVAKAYLAAGQGVATSRAQEILGASMALFERQLAELKAFAPHPDIRVTYSQLEMAWGDYRTVLVGQAPKRDGVPVLLELDAKVLALANQGTVQLERVSGKPLGKLVNIAGRQRMLSQRVAKFYLALAWKAPVPNAQTELDKARGEFVAALDVLANAPETTIQIRQEIDLTRTQWVFYEAALAQRGADTTTERSANVFLSSENILSAMDKITNLYASVEV</sequence>
<organism evidence="6 7">
    <name type="scientific">Variovorax soli</name>
    <dbReference type="NCBI Taxonomy" id="376815"/>
    <lineage>
        <taxon>Bacteria</taxon>
        <taxon>Pseudomonadati</taxon>
        <taxon>Pseudomonadota</taxon>
        <taxon>Betaproteobacteria</taxon>
        <taxon>Burkholderiales</taxon>
        <taxon>Comamonadaceae</taxon>
        <taxon>Variovorax</taxon>
    </lineage>
</organism>
<name>A0ABU1NMW6_9BURK</name>
<gene>
    <name evidence="6" type="ORF">J2739_005485</name>
</gene>
<dbReference type="GO" id="GO:0016301">
    <property type="term" value="F:kinase activity"/>
    <property type="evidence" value="ECO:0007669"/>
    <property type="project" value="UniProtKB-KW"/>
</dbReference>
<evidence type="ECO:0000256" key="2">
    <source>
        <dbReference type="ARBA" id="ARBA00022692"/>
    </source>
</evidence>